<sequence length="262" mass="29004">MCSSSLEHFWHLIPRTGSCPWMRSTDRRVLRLAPVWRHLGRTLVQLHAFLYKQQQLPAPGKSSNFNASKTRLLFPLKRQKHFPANMFSLRNIILFTSAVSAFALPELVERDAKSTQQNLTNINSDTVTFTQKVNNYVGGLTVLDVVQAQNNLNDDIKSSTTYAQNSGAATATEAQSFIDYINNTLEPNIKKAMNAMKSKKAQFESDGYGQNALDGLKNTKNNTDNYGAALLKNTPSGKTSAANAAQAKIDADFDDAISYFSS</sequence>
<proteinExistence type="predicted"/>
<dbReference type="Pfam" id="PF12296">
    <property type="entry name" value="HsbA"/>
    <property type="match status" value="1"/>
</dbReference>
<dbReference type="PANTHER" id="PTHR38123:SF1">
    <property type="entry name" value="HYDROPHOBIC SURFACE BINDING PROTEIN"/>
    <property type="match status" value="1"/>
</dbReference>
<dbReference type="EMBL" id="LFZO01000145">
    <property type="protein sequence ID" value="KXT12631.1"/>
    <property type="molecule type" value="Genomic_DNA"/>
</dbReference>
<dbReference type="AlphaFoldDB" id="A0A139ID53"/>
<dbReference type="Gene3D" id="1.20.1280.140">
    <property type="match status" value="1"/>
</dbReference>
<dbReference type="Proteomes" id="UP000073492">
    <property type="component" value="Unassembled WGS sequence"/>
</dbReference>
<comment type="caution">
    <text evidence="1">The sequence shown here is derived from an EMBL/GenBank/DDBJ whole genome shotgun (WGS) entry which is preliminary data.</text>
</comment>
<keyword evidence="2" id="KW-1185">Reference proteome</keyword>
<name>A0A139ID53_9PEZI</name>
<reference evidence="1 2" key="1">
    <citation type="submission" date="2015-07" db="EMBL/GenBank/DDBJ databases">
        <title>Comparative genomics of the Sigatoka disease complex on banana suggests a link between parallel evolutionary changes in Pseudocercospora fijiensis and Pseudocercospora eumusae and increased virulence on the banana host.</title>
        <authorList>
            <person name="Chang T.-C."/>
            <person name="Salvucci A."/>
            <person name="Crous P.W."/>
            <person name="Stergiopoulos I."/>
        </authorList>
    </citation>
    <scope>NUCLEOTIDE SEQUENCE [LARGE SCALE GENOMIC DNA]</scope>
    <source>
        <strain evidence="1 2">CBS 116634</strain>
    </source>
</reference>
<dbReference type="InterPro" id="IPR021054">
    <property type="entry name" value="Cell_wall_mannoprotein_1"/>
</dbReference>
<organism evidence="1 2">
    <name type="scientific">Pseudocercospora musae</name>
    <dbReference type="NCBI Taxonomy" id="113226"/>
    <lineage>
        <taxon>Eukaryota</taxon>
        <taxon>Fungi</taxon>
        <taxon>Dikarya</taxon>
        <taxon>Ascomycota</taxon>
        <taxon>Pezizomycotina</taxon>
        <taxon>Dothideomycetes</taxon>
        <taxon>Dothideomycetidae</taxon>
        <taxon>Mycosphaerellales</taxon>
        <taxon>Mycosphaerellaceae</taxon>
        <taxon>Pseudocercospora</taxon>
    </lineage>
</organism>
<evidence type="ECO:0000313" key="1">
    <source>
        <dbReference type="EMBL" id="KXT12631.1"/>
    </source>
</evidence>
<accession>A0A139ID53</accession>
<evidence type="ECO:0000313" key="2">
    <source>
        <dbReference type="Proteomes" id="UP000073492"/>
    </source>
</evidence>
<gene>
    <name evidence="1" type="ORF">AC579_4218</name>
</gene>
<dbReference type="PANTHER" id="PTHR38123">
    <property type="entry name" value="CELL WALL SERINE-THREONINE-RICH GALACTOMANNOPROTEIN MP1 (AFU_ORTHOLOGUE AFUA_4G03240)"/>
    <property type="match status" value="1"/>
</dbReference>
<protein>
    <submittedName>
        <fullName evidence="1">Uncharacterized protein</fullName>
    </submittedName>
</protein>
<dbReference type="GO" id="GO:0005576">
    <property type="term" value="C:extracellular region"/>
    <property type="evidence" value="ECO:0007669"/>
    <property type="project" value="TreeGrafter"/>
</dbReference>